<keyword evidence="5 7" id="KW-0067">ATP-binding</keyword>
<dbReference type="EC" id="6.3.4.14" evidence="2"/>
<evidence type="ECO:0000256" key="1">
    <source>
        <dbReference type="ARBA" id="ARBA00003761"/>
    </source>
</evidence>
<dbReference type="PANTHER" id="PTHR48095:SF2">
    <property type="entry name" value="BIOTIN CARBOXYLASE, CHLOROPLASTIC"/>
    <property type="match status" value="1"/>
</dbReference>
<keyword evidence="4 7" id="KW-0547">Nucleotide-binding</keyword>
<dbReference type="PROSITE" id="PS50975">
    <property type="entry name" value="ATP_GRASP"/>
    <property type="match status" value="1"/>
</dbReference>
<evidence type="ECO:0000256" key="3">
    <source>
        <dbReference type="ARBA" id="ARBA00022598"/>
    </source>
</evidence>
<comment type="caution">
    <text evidence="10">The sequence shown here is derived from an EMBL/GenBank/DDBJ whole genome shotgun (WGS) entry which is preliminary data.</text>
</comment>
<dbReference type="Pfam" id="PF02785">
    <property type="entry name" value="Biotin_carb_C"/>
    <property type="match status" value="1"/>
</dbReference>
<keyword evidence="11" id="KW-1185">Reference proteome</keyword>
<dbReference type="InterPro" id="IPR005482">
    <property type="entry name" value="Biotin_COase_C"/>
</dbReference>
<gene>
    <name evidence="10" type="ORF">ACFQ34_09005</name>
</gene>
<dbReference type="SUPFAM" id="SSF56059">
    <property type="entry name" value="Glutathione synthetase ATP-binding domain-like"/>
    <property type="match status" value="1"/>
</dbReference>
<evidence type="ECO:0000256" key="7">
    <source>
        <dbReference type="PROSITE-ProRule" id="PRU00409"/>
    </source>
</evidence>
<protein>
    <recommendedName>
        <fullName evidence="2">biotin carboxylase</fullName>
        <ecNumber evidence="2">6.3.4.14</ecNumber>
    </recommendedName>
</protein>
<dbReference type="PROSITE" id="PS00867">
    <property type="entry name" value="CPSASE_2"/>
    <property type="match status" value="1"/>
</dbReference>
<comment type="catalytic activity">
    <reaction evidence="6">
        <text>N(6)-biotinyl-L-lysyl-[protein] + hydrogencarbonate + ATP = N(6)-carboxybiotinyl-L-lysyl-[protein] + ADP + phosphate + H(+)</text>
        <dbReference type="Rhea" id="RHEA:13501"/>
        <dbReference type="Rhea" id="RHEA-COMP:10505"/>
        <dbReference type="Rhea" id="RHEA-COMP:10506"/>
        <dbReference type="ChEBI" id="CHEBI:15378"/>
        <dbReference type="ChEBI" id="CHEBI:17544"/>
        <dbReference type="ChEBI" id="CHEBI:30616"/>
        <dbReference type="ChEBI" id="CHEBI:43474"/>
        <dbReference type="ChEBI" id="CHEBI:83144"/>
        <dbReference type="ChEBI" id="CHEBI:83145"/>
        <dbReference type="ChEBI" id="CHEBI:456216"/>
        <dbReference type="EC" id="6.3.4.14"/>
    </reaction>
</comment>
<reference evidence="11" key="1">
    <citation type="journal article" date="2019" name="Int. J. Syst. Evol. Microbiol.">
        <title>The Global Catalogue of Microorganisms (GCM) 10K type strain sequencing project: providing services to taxonomists for standard genome sequencing and annotation.</title>
        <authorList>
            <consortium name="The Broad Institute Genomics Platform"/>
            <consortium name="The Broad Institute Genome Sequencing Center for Infectious Disease"/>
            <person name="Wu L."/>
            <person name="Ma J."/>
        </authorList>
    </citation>
    <scope>NUCLEOTIDE SEQUENCE [LARGE SCALE GENOMIC DNA]</scope>
    <source>
        <strain evidence="11">CCUG 49018</strain>
    </source>
</reference>
<evidence type="ECO:0000256" key="4">
    <source>
        <dbReference type="ARBA" id="ARBA00022741"/>
    </source>
</evidence>
<proteinExistence type="predicted"/>
<dbReference type="InterPro" id="IPR051602">
    <property type="entry name" value="ACC_Biotin_Carboxylase"/>
</dbReference>
<dbReference type="Proteomes" id="UP001597182">
    <property type="component" value="Unassembled WGS sequence"/>
</dbReference>
<evidence type="ECO:0000259" key="9">
    <source>
        <dbReference type="PROSITE" id="PS50979"/>
    </source>
</evidence>
<dbReference type="InterPro" id="IPR005479">
    <property type="entry name" value="CPAse_ATP-bd"/>
</dbReference>
<feature type="domain" description="Biotin carboxylation" evidence="9">
    <location>
        <begin position="1"/>
        <end position="446"/>
    </location>
</feature>
<dbReference type="PANTHER" id="PTHR48095">
    <property type="entry name" value="PYRUVATE CARBOXYLASE SUBUNIT A"/>
    <property type="match status" value="1"/>
</dbReference>
<keyword evidence="3" id="KW-0436">Ligase</keyword>
<evidence type="ECO:0000256" key="5">
    <source>
        <dbReference type="ARBA" id="ARBA00022840"/>
    </source>
</evidence>
<dbReference type="SUPFAM" id="SSF52440">
    <property type="entry name" value="PreATP-grasp domain"/>
    <property type="match status" value="1"/>
</dbReference>
<evidence type="ECO:0000313" key="10">
    <source>
        <dbReference type="EMBL" id="MFD1233418.1"/>
    </source>
</evidence>
<organism evidence="10 11">
    <name type="scientific">Pseudonocardia benzenivorans</name>
    <dbReference type="NCBI Taxonomy" id="228005"/>
    <lineage>
        <taxon>Bacteria</taxon>
        <taxon>Bacillati</taxon>
        <taxon>Actinomycetota</taxon>
        <taxon>Actinomycetes</taxon>
        <taxon>Pseudonocardiales</taxon>
        <taxon>Pseudonocardiaceae</taxon>
        <taxon>Pseudonocardia</taxon>
    </lineage>
</organism>
<dbReference type="InterPro" id="IPR005481">
    <property type="entry name" value="BC-like_N"/>
</dbReference>
<dbReference type="Pfam" id="PF00289">
    <property type="entry name" value="Biotin_carb_N"/>
    <property type="match status" value="1"/>
</dbReference>
<dbReference type="Gene3D" id="3.30.470.20">
    <property type="entry name" value="ATP-grasp fold, B domain"/>
    <property type="match status" value="1"/>
</dbReference>
<dbReference type="InterPro" id="IPR011764">
    <property type="entry name" value="Biotin_carboxylation_dom"/>
</dbReference>
<dbReference type="EMBL" id="JBHTMB010000061">
    <property type="protein sequence ID" value="MFD1233418.1"/>
    <property type="molecule type" value="Genomic_DNA"/>
</dbReference>
<dbReference type="Pfam" id="PF02786">
    <property type="entry name" value="CPSase_L_D2"/>
    <property type="match status" value="1"/>
</dbReference>
<dbReference type="InterPro" id="IPR016185">
    <property type="entry name" value="PreATP-grasp_dom_sf"/>
</dbReference>
<evidence type="ECO:0000313" key="11">
    <source>
        <dbReference type="Proteomes" id="UP001597182"/>
    </source>
</evidence>
<dbReference type="RefSeq" id="WP_013673717.1">
    <property type="nucleotide sequence ID" value="NZ_BAABKS010000087.1"/>
</dbReference>
<dbReference type="SUPFAM" id="SSF51246">
    <property type="entry name" value="Rudiment single hybrid motif"/>
    <property type="match status" value="1"/>
</dbReference>
<evidence type="ECO:0000256" key="2">
    <source>
        <dbReference type="ARBA" id="ARBA00013263"/>
    </source>
</evidence>
<dbReference type="InterPro" id="IPR011054">
    <property type="entry name" value="Rudment_hybrid_motif"/>
</dbReference>
<dbReference type="PROSITE" id="PS50979">
    <property type="entry name" value="BC"/>
    <property type="match status" value="1"/>
</dbReference>
<accession>A0ABW3VEW9</accession>
<name>A0ABW3VEW9_9PSEU</name>
<sequence length="465" mass="50092">MVQRVLVANRGEIAMRVVRACFDEGVTSVLAASEADLDSLPARVADEVVQIGPASATASYLDVGAVISAALLTGCDAVHPGYGFLSEQPELVEQCARHGITFVGPSAESIRRGGDKIAARELARGLDIPLGAGSDAIDTVEEAADLAARVGYPVLLKAAAGGGGRGMRRVDAPAQLADAVVRARAEAQSAFGDGRLYIEHYVEHARHVEVQVLADALGTTVHLGDRDCSYQRRYQKLVEEAPASAVPEELRRRIGEAAVALISALDYVGAGTVEFLVDVDRDTFSFLEVNTRVQVEHPVTEMVTGVDIVREQLRIAAGKPLSFAQGDVRVSGHAIEFRINAESPDRGFVPSPGELRVWRPPVGTDVRVDSHCFAGYRVPPHYDSLLGKLICRGDTRDEALDLAARALDAFDVAGVDTTLPLHRELVRHPDVRGHRITTRWVEESFLPLWTADRARTARAERAATP</sequence>
<dbReference type="InterPro" id="IPR011761">
    <property type="entry name" value="ATP-grasp"/>
</dbReference>
<dbReference type="NCBIfam" id="NF006367">
    <property type="entry name" value="PRK08591.1"/>
    <property type="match status" value="1"/>
</dbReference>
<dbReference type="PROSITE" id="PS00866">
    <property type="entry name" value="CPSASE_1"/>
    <property type="match status" value="1"/>
</dbReference>
<feature type="domain" description="ATP-grasp" evidence="8">
    <location>
        <begin position="120"/>
        <end position="317"/>
    </location>
</feature>
<evidence type="ECO:0000256" key="6">
    <source>
        <dbReference type="ARBA" id="ARBA00048600"/>
    </source>
</evidence>
<comment type="function">
    <text evidence="1">This protein is a component of the acetyl coenzyme A carboxylase complex; first, biotin carboxylase catalyzes the carboxylation of the carrier protein and then the transcarboxylase transfers the carboxyl group to form malonyl-CoA.</text>
</comment>
<evidence type="ECO:0000259" key="8">
    <source>
        <dbReference type="PROSITE" id="PS50975"/>
    </source>
</evidence>
<dbReference type="SMART" id="SM00878">
    <property type="entry name" value="Biotin_carb_C"/>
    <property type="match status" value="1"/>
</dbReference>